<feature type="compositionally biased region" description="Polar residues" evidence="1">
    <location>
        <begin position="30"/>
        <end position="42"/>
    </location>
</feature>
<sequence length="135" mass="15084">MEKATSGIHGGGGLYEDHPYQIDHDRHSYNEYQQGEAQGYTDNQEDGYQYQPEYDFHAGSGSYHNYHYGDDVGAFHDLDEMEDVLPGPINNPEDEEEEGDVSADSYDPLKGADDSGLNSDSADDEVTRDQVPIPY</sequence>
<accession>A0AAV2FT34</accession>
<dbReference type="AlphaFoldDB" id="A0AAV2FT34"/>
<feature type="compositionally biased region" description="Basic and acidic residues" evidence="1">
    <location>
        <begin position="15"/>
        <end position="29"/>
    </location>
</feature>
<gene>
    <name evidence="2" type="ORF">LTRI10_LOCUS41528</name>
</gene>
<dbReference type="EMBL" id="OZ034820">
    <property type="protein sequence ID" value="CAL1401475.1"/>
    <property type="molecule type" value="Genomic_DNA"/>
</dbReference>
<protein>
    <submittedName>
        <fullName evidence="2">Uncharacterized protein</fullName>
    </submittedName>
</protein>
<name>A0AAV2FT34_9ROSI</name>
<dbReference type="Proteomes" id="UP001497516">
    <property type="component" value="Chromosome 7"/>
</dbReference>
<feature type="region of interest" description="Disordered" evidence="1">
    <location>
        <begin position="74"/>
        <end position="135"/>
    </location>
</feature>
<organism evidence="2 3">
    <name type="scientific">Linum trigynum</name>
    <dbReference type="NCBI Taxonomy" id="586398"/>
    <lineage>
        <taxon>Eukaryota</taxon>
        <taxon>Viridiplantae</taxon>
        <taxon>Streptophyta</taxon>
        <taxon>Embryophyta</taxon>
        <taxon>Tracheophyta</taxon>
        <taxon>Spermatophyta</taxon>
        <taxon>Magnoliopsida</taxon>
        <taxon>eudicotyledons</taxon>
        <taxon>Gunneridae</taxon>
        <taxon>Pentapetalae</taxon>
        <taxon>rosids</taxon>
        <taxon>fabids</taxon>
        <taxon>Malpighiales</taxon>
        <taxon>Linaceae</taxon>
        <taxon>Linum</taxon>
    </lineage>
</organism>
<evidence type="ECO:0000313" key="3">
    <source>
        <dbReference type="Proteomes" id="UP001497516"/>
    </source>
</evidence>
<proteinExistence type="predicted"/>
<reference evidence="2 3" key="1">
    <citation type="submission" date="2024-04" db="EMBL/GenBank/DDBJ databases">
        <authorList>
            <person name="Fracassetti M."/>
        </authorList>
    </citation>
    <scope>NUCLEOTIDE SEQUENCE [LARGE SCALE GENOMIC DNA]</scope>
</reference>
<feature type="region of interest" description="Disordered" evidence="1">
    <location>
        <begin position="1"/>
        <end position="57"/>
    </location>
</feature>
<evidence type="ECO:0000313" key="2">
    <source>
        <dbReference type="EMBL" id="CAL1401475.1"/>
    </source>
</evidence>
<evidence type="ECO:0000256" key="1">
    <source>
        <dbReference type="SAM" id="MobiDB-lite"/>
    </source>
</evidence>
<keyword evidence="3" id="KW-1185">Reference proteome</keyword>
<feature type="compositionally biased region" description="Acidic residues" evidence="1">
    <location>
        <begin position="92"/>
        <end position="101"/>
    </location>
</feature>